<evidence type="ECO:0000256" key="2">
    <source>
        <dbReference type="ARBA" id="ARBA00022630"/>
    </source>
</evidence>
<feature type="non-terminal residue" evidence="7">
    <location>
        <position position="1"/>
    </location>
</feature>
<sequence>DAGADGIAVSNHGGRQLDPAPATIEVLPAIADAVAGHLDTGHLDIVLDSGIRHGGDVVIALAQGATAVSIGRRAGTAGPGNPGHHGPGRTPPTSQPSAAPADRSSGHREAPAPATRVFRCRNASRVGESLSAASWNTRRLWRIPEYRRERQNIFESMFVPTVIDRLFHHYCIIM</sequence>
<dbReference type="Proteomes" id="UP000534870">
    <property type="component" value="Unassembled WGS sequence"/>
</dbReference>
<dbReference type="PANTHER" id="PTHR10578">
    <property type="entry name" value="S -2-HYDROXY-ACID OXIDASE-RELATED"/>
    <property type="match status" value="1"/>
</dbReference>
<evidence type="ECO:0000313" key="8">
    <source>
        <dbReference type="Proteomes" id="UP000534870"/>
    </source>
</evidence>
<feature type="region of interest" description="Disordered" evidence="5">
    <location>
        <begin position="72"/>
        <end position="116"/>
    </location>
</feature>
<evidence type="ECO:0000256" key="1">
    <source>
        <dbReference type="ARBA" id="ARBA00001917"/>
    </source>
</evidence>
<evidence type="ECO:0000256" key="3">
    <source>
        <dbReference type="ARBA" id="ARBA00022643"/>
    </source>
</evidence>
<dbReference type="InterPro" id="IPR013785">
    <property type="entry name" value="Aldolase_TIM"/>
</dbReference>
<dbReference type="PANTHER" id="PTHR10578:SF107">
    <property type="entry name" value="2-HYDROXYACID OXIDASE 1"/>
    <property type="match status" value="1"/>
</dbReference>
<dbReference type="AlphaFoldDB" id="A0A7Y7IWB3"/>
<dbReference type="EMBL" id="JABXXP010000202">
    <property type="protein sequence ID" value="NVN11568.1"/>
    <property type="molecule type" value="Genomic_DNA"/>
</dbReference>
<comment type="caution">
    <text evidence="7">The sequence shown here is derived from an EMBL/GenBank/DDBJ whole genome shotgun (WGS) entry which is preliminary data.</text>
</comment>
<evidence type="ECO:0000313" key="7">
    <source>
        <dbReference type="EMBL" id="NVN11568.1"/>
    </source>
</evidence>
<keyword evidence="2" id="KW-0285">Flavoprotein</keyword>
<dbReference type="InterPro" id="IPR037396">
    <property type="entry name" value="FMN_HAD"/>
</dbReference>
<proteinExistence type="predicted"/>
<dbReference type="InterPro" id="IPR000262">
    <property type="entry name" value="FMN-dep_DH"/>
</dbReference>
<feature type="domain" description="FMN hydroxy acid dehydrogenase" evidence="6">
    <location>
        <begin position="1"/>
        <end position="72"/>
    </location>
</feature>
<protein>
    <submittedName>
        <fullName evidence="7">Alpha-hydroxy-acid oxidizing protein</fullName>
    </submittedName>
</protein>
<evidence type="ECO:0000256" key="4">
    <source>
        <dbReference type="ARBA" id="ARBA00023002"/>
    </source>
</evidence>
<organism evidence="7 8">
    <name type="scientific">Nguyenibacter vanlangensis</name>
    <dbReference type="NCBI Taxonomy" id="1216886"/>
    <lineage>
        <taxon>Bacteria</taxon>
        <taxon>Pseudomonadati</taxon>
        <taxon>Pseudomonadota</taxon>
        <taxon>Alphaproteobacteria</taxon>
        <taxon>Acetobacterales</taxon>
        <taxon>Acetobacteraceae</taxon>
        <taxon>Nguyenibacter</taxon>
    </lineage>
</organism>
<dbReference type="Gene3D" id="3.20.20.70">
    <property type="entry name" value="Aldolase class I"/>
    <property type="match status" value="1"/>
</dbReference>
<name>A0A7Y7IWB3_9PROT</name>
<evidence type="ECO:0000259" key="6">
    <source>
        <dbReference type="PROSITE" id="PS51349"/>
    </source>
</evidence>
<gene>
    <name evidence="7" type="ORF">HUK84_10620</name>
</gene>
<comment type="cofactor">
    <cofactor evidence="1">
        <name>FMN</name>
        <dbReference type="ChEBI" id="CHEBI:58210"/>
    </cofactor>
</comment>
<dbReference type="GO" id="GO:0016491">
    <property type="term" value="F:oxidoreductase activity"/>
    <property type="evidence" value="ECO:0007669"/>
    <property type="project" value="UniProtKB-KW"/>
</dbReference>
<keyword evidence="4" id="KW-0560">Oxidoreductase</keyword>
<keyword evidence="3" id="KW-0288">FMN</keyword>
<evidence type="ECO:0000256" key="5">
    <source>
        <dbReference type="SAM" id="MobiDB-lite"/>
    </source>
</evidence>
<dbReference type="PROSITE" id="PS51349">
    <property type="entry name" value="FMN_HYDROXY_ACID_DH_2"/>
    <property type="match status" value="1"/>
</dbReference>
<accession>A0A7Y7IWB3</accession>
<dbReference type="SUPFAM" id="SSF51395">
    <property type="entry name" value="FMN-linked oxidoreductases"/>
    <property type="match status" value="1"/>
</dbReference>
<reference evidence="7 8" key="1">
    <citation type="submission" date="2020-06" db="EMBL/GenBank/DDBJ databases">
        <title>Description of novel acetic acid bacteria.</title>
        <authorList>
            <person name="Sombolestani A."/>
        </authorList>
    </citation>
    <scope>NUCLEOTIDE SEQUENCE [LARGE SCALE GENOMIC DNA]</scope>
    <source>
        <strain evidence="7 8">LMG 31431</strain>
    </source>
</reference>
<dbReference type="InterPro" id="IPR008259">
    <property type="entry name" value="FMN_hydac_DH_AS"/>
</dbReference>
<dbReference type="PROSITE" id="PS00557">
    <property type="entry name" value="FMN_HYDROXY_ACID_DH_1"/>
    <property type="match status" value="1"/>
</dbReference>
<dbReference type="Pfam" id="PF01070">
    <property type="entry name" value="FMN_dh"/>
    <property type="match status" value="1"/>
</dbReference>